<proteinExistence type="predicted"/>
<dbReference type="GO" id="GO:0003677">
    <property type="term" value="F:DNA binding"/>
    <property type="evidence" value="ECO:0007669"/>
    <property type="project" value="InterPro"/>
</dbReference>
<accession>A0A369T4M0</accession>
<keyword evidence="3" id="KW-1185">Reference proteome</keyword>
<dbReference type="AlphaFoldDB" id="A0A369T4M0"/>
<evidence type="ECO:0000313" key="3">
    <source>
        <dbReference type="Proteomes" id="UP000253941"/>
    </source>
</evidence>
<organism evidence="2 3">
    <name type="scientific">Ferruginivarius sediminum</name>
    <dbReference type="NCBI Taxonomy" id="2661937"/>
    <lineage>
        <taxon>Bacteria</taxon>
        <taxon>Pseudomonadati</taxon>
        <taxon>Pseudomonadota</taxon>
        <taxon>Alphaproteobacteria</taxon>
        <taxon>Rhodospirillales</taxon>
        <taxon>Rhodospirillaceae</taxon>
        <taxon>Ferruginivarius</taxon>
    </lineage>
</organism>
<dbReference type="RefSeq" id="WP_114583882.1">
    <property type="nucleotide sequence ID" value="NZ_QPMH01000037.1"/>
</dbReference>
<evidence type="ECO:0000313" key="2">
    <source>
        <dbReference type="EMBL" id="RDD60188.1"/>
    </source>
</evidence>
<gene>
    <name evidence="2" type="ORF">DRB17_19390</name>
</gene>
<sequence>MQQIQDTTGREVTRTRATEHRYAELARRLVARAARAHDCRADCISLASVIEHVLNDTARASRATLRQYRAALRHAVELGWLAPDEAAWRRIARPPAGHGTKRGALTSAKKSKRITDRDLRQIDTALRQSRSQYAGDLRALLLVNRLIGARIFEWRRARFLKAHPATGGPALVLASGKTSNGRGNGATRTLFLETMSRDEVTAVAHCAGRLAGRHNAGTFERWQVGAAKLLQRVCRRLWPRRKRHITLYTTRHAFAARAKCTHSRQEVAAMMGHAAAATAGRHYARALRGQALRHSRLPRPAAVEVATVRLAGMSRFARAEIHSRGPAR</sequence>
<comment type="caution">
    <text evidence="2">The sequence shown here is derived from an EMBL/GenBank/DDBJ whole genome shotgun (WGS) entry which is preliminary data.</text>
</comment>
<evidence type="ECO:0008006" key="4">
    <source>
        <dbReference type="Google" id="ProtNLM"/>
    </source>
</evidence>
<evidence type="ECO:0000256" key="1">
    <source>
        <dbReference type="ARBA" id="ARBA00023172"/>
    </source>
</evidence>
<protein>
    <recommendedName>
        <fullName evidence="4">Site-specific integrase</fullName>
    </recommendedName>
</protein>
<dbReference type="InterPro" id="IPR013762">
    <property type="entry name" value="Integrase-like_cat_sf"/>
</dbReference>
<keyword evidence="1" id="KW-0233">DNA recombination</keyword>
<name>A0A369T4M0_9PROT</name>
<reference evidence="2 3" key="1">
    <citation type="submission" date="2018-07" db="EMBL/GenBank/DDBJ databases">
        <title>Venubactetium sediminum gen. nov., sp. nov., isolated from a marine solar saltern.</title>
        <authorList>
            <person name="Wang S."/>
        </authorList>
    </citation>
    <scope>NUCLEOTIDE SEQUENCE [LARGE SCALE GENOMIC DNA]</scope>
    <source>
        <strain evidence="2 3">WD2A32</strain>
    </source>
</reference>
<dbReference type="InterPro" id="IPR011010">
    <property type="entry name" value="DNA_brk_join_enz"/>
</dbReference>
<dbReference type="GO" id="GO:0015074">
    <property type="term" value="P:DNA integration"/>
    <property type="evidence" value="ECO:0007669"/>
    <property type="project" value="InterPro"/>
</dbReference>
<dbReference type="Proteomes" id="UP000253941">
    <property type="component" value="Unassembled WGS sequence"/>
</dbReference>
<dbReference type="Gene3D" id="1.10.443.10">
    <property type="entry name" value="Intergrase catalytic core"/>
    <property type="match status" value="1"/>
</dbReference>
<dbReference type="EMBL" id="QPMH01000037">
    <property type="protein sequence ID" value="RDD60188.1"/>
    <property type="molecule type" value="Genomic_DNA"/>
</dbReference>
<dbReference type="SUPFAM" id="SSF56349">
    <property type="entry name" value="DNA breaking-rejoining enzymes"/>
    <property type="match status" value="1"/>
</dbReference>
<dbReference type="GO" id="GO:0006310">
    <property type="term" value="P:DNA recombination"/>
    <property type="evidence" value="ECO:0007669"/>
    <property type="project" value="UniProtKB-KW"/>
</dbReference>